<evidence type="ECO:0000313" key="3">
    <source>
        <dbReference type="Proteomes" id="UP000042527"/>
    </source>
</evidence>
<name>A0A0B7GQJ2_TREPH</name>
<reference evidence="2 4" key="3">
    <citation type="submission" date="2019-08" db="EMBL/GenBank/DDBJ databases">
        <authorList>
            <person name="Kuhnert P."/>
        </authorList>
    </citation>
    <scope>NUCLEOTIDE SEQUENCE [LARGE SCALE GENOMIC DNA]</scope>
    <source>
        <strain evidence="2 4">B36.5</strain>
    </source>
</reference>
<evidence type="ECO:0000313" key="4">
    <source>
        <dbReference type="Proteomes" id="UP000323594"/>
    </source>
</evidence>
<sequence>MALNIFITDNRLQFSRSLAEMLKNNGDTVCISSETHPNADRPLREIYWNRKSPFSLQSLHLELKNLNITIDAVIFIFDGPAYIDLYQKDDIAGIDTTVTDLISANMSLAYVFSKFFLKQNRGKFIFIHREIATGQSNAPLAAASGAFIRMAEEVVHSMIKEESPHLQTLLVKLEGTEDDSFIQWITTQLSLPVLTRSPGRWIRAGQRGFFGK</sequence>
<reference evidence="1" key="1">
    <citation type="submission" date="2015-01" db="EMBL/GenBank/DDBJ databases">
        <authorList>
            <person name="Xiang T."/>
            <person name="Song Y."/>
            <person name="Huang L."/>
            <person name="Wang B."/>
            <person name="Wu P."/>
        </authorList>
    </citation>
    <scope>NUCLEOTIDE SEQUENCE [LARGE SCALE GENOMIC DNA]</scope>
    <source>
        <strain evidence="1">V1</strain>
    </source>
</reference>
<dbReference type="EMBL" id="CDNC01000002">
    <property type="protein sequence ID" value="CEM60708.1"/>
    <property type="molecule type" value="Genomic_DNA"/>
</dbReference>
<proteinExistence type="predicted"/>
<organism evidence="1 3">
    <name type="scientific">Treponema phagedenis</name>
    <dbReference type="NCBI Taxonomy" id="162"/>
    <lineage>
        <taxon>Bacteria</taxon>
        <taxon>Pseudomonadati</taxon>
        <taxon>Spirochaetota</taxon>
        <taxon>Spirochaetia</taxon>
        <taxon>Spirochaetales</taxon>
        <taxon>Treponemataceae</taxon>
        <taxon>Treponema</taxon>
    </lineage>
</organism>
<gene>
    <name evidence="2" type="ORF">FUT82_13770</name>
    <name evidence="1" type="ORF">TPHV1_100028</name>
</gene>
<keyword evidence="3" id="KW-1185">Reference proteome</keyword>
<dbReference type="Proteomes" id="UP000042527">
    <property type="component" value="Unassembled WGS sequence"/>
</dbReference>
<dbReference type="EMBL" id="CP042817">
    <property type="protein sequence ID" value="QEJ98951.1"/>
    <property type="molecule type" value="Genomic_DNA"/>
</dbReference>
<evidence type="ECO:0000313" key="2">
    <source>
        <dbReference type="EMBL" id="QEJ98951.1"/>
    </source>
</evidence>
<protein>
    <submittedName>
        <fullName evidence="1">Uncharacterized protein</fullName>
    </submittedName>
</protein>
<evidence type="ECO:0000313" key="1">
    <source>
        <dbReference type="EMBL" id="CEM60708.1"/>
    </source>
</evidence>
<dbReference type="AlphaFoldDB" id="A0A0B7GQJ2"/>
<accession>A0A0B7GQJ2</accession>
<dbReference type="Proteomes" id="UP000323594">
    <property type="component" value="Chromosome"/>
</dbReference>
<reference evidence="3" key="2">
    <citation type="submission" date="2015-01" db="EMBL/GenBank/DDBJ databases">
        <authorList>
            <person name="Manzoor Shahid"/>
            <person name="Zubair Saima"/>
        </authorList>
    </citation>
    <scope>NUCLEOTIDE SEQUENCE [LARGE SCALE GENOMIC DNA]</scope>
    <source>
        <strain evidence="3">V1</strain>
    </source>
</reference>
<dbReference type="OrthoDB" id="358257at2"/>
<dbReference type="RefSeq" id="WP_004266449.1">
    <property type="nucleotide sequence ID" value="NZ_CDNC01000002.1"/>
</dbReference>
<dbReference type="GeneID" id="57754215"/>